<comment type="caution">
    <text evidence="1">The sequence shown here is derived from an EMBL/GenBank/DDBJ whole genome shotgun (WGS) entry which is preliminary data.</text>
</comment>
<proteinExistence type="predicted"/>
<dbReference type="EMBL" id="JBBAXC010000013">
    <property type="protein sequence ID" value="MEI5908521.1"/>
    <property type="molecule type" value="Genomic_DNA"/>
</dbReference>
<reference evidence="1 2" key="1">
    <citation type="journal article" date="2018" name="J. Microbiol.">
        <title>Bacillus spongiae sp. nov., isolated from sponge of Jeju Island.</title>
        <authorList>
            <person name="Lee G.E."/>
            <person name="Im W.T."/>
            <person name="Park J.S."/>
        </authorList>
    </citation>
    <scope>NUCLEOTIDE SEQUENCE [LARGE SCALE GENOMIC DNA]</scope>
    <source>
        <strain evidence="1 2">135PIL107-10</strain>
    </source>
</reference>
<gene>
    <name evidence="1" type="ORF">WAK64_15850</name>
</gene>
<accession>A0ABU8HH39</accession>
<organism evidence="1 2">
    <name type="scientific">Bacillus spongiae</name>
    <dbReference type="NCBI Taxonomy" id="2683610"/>
    <lineage>
        <taxon>Bacteria</taxon>
        <taxon>Bacillati</taxon>
        <taxon>Bacillota</taxon>
        <taxon>Bacilli</taxon>
        <taxon>Bacillales</taxon>
        <taxon>Bacillaceae</taxon>
        <taxon>Bacillus</taxon>
    </lineage>
</organism>
<dbReference type="RefSeq" id="WP_336587969.1">
    <property type="nucleotide sequence ID" value="NZ_JBBAXC010000013.1"/>
</dbReference>
<evidence type="ECO:0000313" key="2">
    <source>
        <dbReference type="Proteomes" id="UP001312865"/>
    </source>
</evidence>
<protein>
    <submittedName>
        <fullName evidence="1">Uncharacterized protein</fullName>
    </submittedName>
</protein>
<sequence>MKESPEYAKTIIVFVKYKNANRWYVADKELWFLDLRKLSAAFIKKGIDVYKPNDFSNRYDIDIVNEDTAEDFLNHISDMEASTEELHNILKGDSIAILLI</sequence>
<name>A0ABU8HH39_9BACI</name>
<evidence type="ECO:0000313" key="1">
    <source>
        <dbReference type="EMBL" id="MEI5908521.1"/>
    </source>
</evidence>
<keyword evidence="2" id="KW-1185">Reference proteome</keyword>
<dbReference type="Proteomes" id="UP001312865">
    <property type="component" value="Unassembled WGS sequence"/>
</dbReference>